<dbReference type="EMBL" id="PYSW02000050">
    <property type="protein sequence ID" value="KAG2373873.1"/>
    <property type="molecule type" value="Genomic_DNA"/>
</dbReference>
<protein>
    <submittedName>
        <fullName evidence="2">Uncharacterized protein</fullName>
    </submittedName>
</protein>
<feature type="compositionally biased region" description="Acidic residues" evidence="1">
    <location>
        <begin position="148"/>
        <end position="169"/>
    </location>
</feature>
<proteinExistence type="predicted"/>
<feature type="region of interest" description="Disordered" evidence="1">
    <location>
        <begin position="113"/>
        <end position="198"/>
    </location>
</feature>
<reference evidence="2 3" key="1">
    <citation type="journal article" date="2018" name="BMC Genomics">
        <title>The genome of Naegleria lovaniensis, the basis for a comparative approach to unravel pathogenicity factors of the human pathogenic amoeba N. fowleri.</title>
        <authorList>
            <person name="Liechti N."/>
            <person name="Schurch N."/>
            <person name="Bruggmann R."/>
            <person name="Wittwer M."/>
        </authorList>
    </citation>
    <scope>NUCLEOTIDE SEQUENCE [LARGE SCALE GENOMIC DNA]</scope>
    <source>
        <strain evidence="2 3">ATCC 30569</strain>
    </source>
</reference>
<dbReference type="GeneID" id="68104212"/>
<feature type="region of interest" description="Disordered" evidence="1">
    <location>
        <begin position="316"/>
        <end position="341"/>
    </location>
</feature>
<dbReference type="RefSeq" id="XP_044543047.1">
    <property type="nucleotide sequence ID" value="XM_044687448.1"/>
</dbReference>
<organism evidence="2 3">
    <name type="scientific">Naegleria lovaniensis</name>
    <name type="common">Amoeba</name>
    <dbReference type="NCBI Taxonomy" id="51637"/>
    <lineage>
        <taxon>Eukaryota</taxon>
        <taxon>Discoba</taxon>
        <taxon>Heterolobosea</taxon>
        <taxon>Tetramitia</taxon>
        <taxon>Eutetramitia</taxon>
        <taxon>Vahlkampfiidae</taxon>
        <taxon>Naegleria</taxon>
    </lineage>
</organism>
<evidence type="ECO:0000313" key="3">
    <source>
        <dbReference type="Proteomes" id="UP000816034"/>
    </source>
</evidence>
<evidence type="ECO:0000313" key="2">
    <source>
        <dbReference type="EMBL" id="KAG2373873.1"/>
    </source>
</evidence>
<sequence>MSYDMNALFYPTSEGWISSMAHTTLSVAGTSTASSANSSYYGSSVLINAENNIKQTHLETVSPDVSQLVNQGDQNDHVVVAENDTNSTILDENDEDNESDDAVVFLCQINRSHDDSVSDTSGPRRRDHKSPSTARAFRNIDSQRLVSEEESMDDVLDEDMNESESEEEANSIVTDTPSSKNSYRPQQKKKNKKNRADELKERLRGIKGIIKKKNNRKYQNKKHHERIREQNIDKVPGVHHVTPSDTHSQQLPSFVLQHATPPGAQLIQVSAPPFVPQMPPSSQHGEPMPHPLASLFPPTTTTPALESFQYQAMSQFSQHPQQVEAIPPPSHSQPSTSTNEQINEQALSVKRESMKLLKENYGEDRLVHDTISLIRRMRHVPEQYMEPILKRTIKEKNGNIFNTEDTDYYLLCELEKSDYYTKKELDRCWNADCKQTEGWKKVSREYPGLKNYIMPPKITHSQVYTAIKKHPDLQDKFK</sequence>
<name>A0AA88GFD7_NAELO</name>
<accession>A0AA88GFD7</accession>
<gene>
    <name evidence="2" type="ORF">C9374_011758</name>
</gene>
<feature type="compositionally biased region" description="Polar residues" evidence="1">
    <location>
        <begin position="171"/>
        <end position="185"/>
    </location>
</feature>
<comment type="caution">
    <text evidence="2">The sequence shown here is derived from an EMBL/GenBank/DDBJ whole genome shotgun (WGS) entry which is preliminary data.</text>
</comment>
<dbReference type="Proteomes" id="UP000816034">
    <property type="component" value="Unassembled WGS sequence"/>
</dbReference>
<evidence type="ECO:0000256" key="1">
    <source>
        <dbReference type="SAM" id="MobiDB-lite"/>
    </source>
</evidence>
<dbReference type="AlphaFoldDB" id="A0AA88GFD7"/>
<keyword evidence="3" id="KW-1185">Reference proteome</keyword>